<evidence type="ECO:0000313" key="7">
    <source>
        <dbReference type="EMBL" id="CAE1244110.1"/>
    </source>
</evidence>
<evidence type="ECO:0000256" key="1">
    <source>
        <dbReference type="ARBA" id="ARBA00004370"/>
    </source>
</evidence>
<keyword evidence="2 5" id="KW-0812">Transmembrane</keyword>
<feature type="transmembrane region" description="Helical" evidence="5">
    <location>
        <begin position="15"/>
        <end position="35"/>
    </location>
</feature>
<dbReference type="PANTHER" id="PTHR46641:SF25">
    <property type="entry name" value="CNMAMIDE RECEPTOR-RELATED"/>
    <property type="match status" value="1"/>
</dbReference>
<keyword evidence="3 5" id="KW-1133">Transmembrane helix</keyword>
<evidence type="ECO:0000256" key="2">
    <source>
        <dbReference type="ARBA" id="ARBA00022692"/>
    </source>
</evidence>
<dbReference type="EMBL" id="CAHIKZ030000898">
    <property type="protein sequence ID" value="CAE1244110.1"/>
    <property type="molecule type" value="Genomic_DNA"/>
</dbReference>
<evidence type="ECO:0000256" key="3">
    <source>
        <dbReference type="ARBA" id="ARBA00022989"/>
    </source>
</evidence>
<dbReference type="GO" id="GO:0004930">
    <property type="term" value="F:G protein-coupled receptor activity"/>
    <property type="evidence" value="ECO:0007669"/>
    <property type="project" value="InterPro"/>
</dbReference>
<feature type="domain" description="G-protein coupled receptors family 1 profile" evidence="6">
    <location>
        <begin position="1"/>
        <end position="170"/>
    </location>
</feature>
<dbReference type="PANTHER" id="PTHR46641">
    <property type="entry name" value="FMRFAMIDE RECEPTOR-RELATED"/>
    <property type="match status" value="1"/>
</dbReference>
<dbReference type="Gene3D" id="1.20.1070.10">
    <property type="entry name" value="Rhodopsin 7-helix transmembrane proteins"/>
    <property type="match status" value="1"/>
</dbReference>
<dbReference type="OrthoDB" id="9990906at2759"/>
<dbReference type="InterPro" id="IPR052954">
    <property type="entry name" value="GPCR-Ligand_Int"/>
</dbReference>
<feature type="transmembrane region" description="Helical" evidence="5">
    <location>
        <begin position="55"/>
        <end position="73"/>
    </location>
</feature>
<dbReference type="SUPFAM" id="SSF81321">
    <property type="entry name" value="Family A G protein-coupled receptor-like"/>
    <property type="match status" value="1"/>
</dbReference>
<evidence type="ECO:0000256" key="4">
    <source>
        <dbReference type="ARBA" id="ARBA00023136"/>
    </source>
</evidence>
<feature type="transmembrane region" description="Helical" evidence="5">
    <location>
        <begin position="94"/>
        <end position="115"/>
    </location>
</feature>
<evidence type="ECO:0000313" key="8">
    <source>
        <dbReference type="Proteomes" id="UP000597762"/>
    </source>
</evidence>
<proteinExistence type="predicted"/>
<dbReference type="GO" id="GO:0016020">
    <property type="term" value="C:membrane"/>
    <property type="evidence" value="ECO:0007669"/>
    <property type="project" value="UniProtKB-SubCell"/>
</dbReference>
<protein>
    <recommendedName>
        <fullName evidence="6">G-protein coupled receptors family 1 profile domain-containing protein</fullName>
    </recommendedName>
</protein>
<organism evidence="7 8">
    <name type="scientific">Acanthosepion pharaonis</name>
    <name type="common">Pharaoh cuttlefish</name>
    <name type="synonym">Sepia pharaonis</name>
    <dbReference type="NCBI Taxonomy" id="158019"/>
    <lineage>
        <taxon>Eukaryota</taxon>
        <taxon>Metazoa</taxon>
        <taxon>Spiralia</taxon>
        <taxon>Lophotrochozoa</taxon>
        <taxon>Mollusca</taxon>
        <taxon>Cephalopoda</taxon>
        <taxon>Coleoidea</taxon>
        <taxon>Decapodiformes</taxon>
        <taxon>Sepiida</taxon>
        <taxon>Sepiina</taxon>
        <taxon>Sepiidae</taxon>
        <taxon>Acanthosepion</taxon>
    </lineage>
</organism>
<dbReference type="PROSITE" id="PS50262">
    <property type="entry name" value="G_PROTEIN_RECEP_F1_2"/>
    <property type="match status" value="1"/>
</dbReference>
<dbReference type="AlphaFoldDB" id="A0A812BU98"/>
<name>A0A812BU98_ACAPH</name>
<keyword evidence="4 5" id="KW-0472">Membrane</keyword>
<gene>
    <name evidence="7" type="ORF">SPHA_24152</name>
</gene>
<reference evidence="7" key="1">
    <citation type="submission" date="2021-01" db="EMBL/GenBank/DDBJ databases">
        <authorList>
            <person name="Li R."/>
            <person name="Bekaert M."/>
        </authorList>
    </citation>
    <scope>NUCLEOTIDE SEQUENCE</scope>
    <source>
        <strain evidence="7">Farmed</strain>
    </source>
</reference>
<evidence type="ECO:0000259" key="6">
    <source>
        <dbReference type="PROSITE" id="PS50262"/>
    </source>
</evidence>
<keyword evidence="8" id="KW-1185">Reference proteome</keyword>
<accession>A0A812BU98</accession>
<dbReference type="InterPro" id="IPR000276">
    <property type="entry name" value="GPCR_Rhodpsn"/>
</dbReference>
<dbReference type="Proteomes" id="UP000597762">
    <property type="component" value="Unassembled WGS sequence"/>
</dbReference>
<dbReference type="Pfam" id="PF00001">
    <property type="entry name" value="7tm_1"/>
    <property type="match status" value="1"/>
</dbReference>
<comment type="caution">
    <text evidence="7">The sequence shown here is derived from an EMBL/GenBank/DDBJ whole genome shotgun (WGS) entry which is preliminary data.</text>
</comment>
<sequence>MVFSAKSLRRLSSSVYVQAVLVSDTVFLLTLFALWLESFGYDAIHMNGICQSNIYLSYVGSFLSVWYVVCITIENYITICHPLKINKLCTFMRARVVTVSLAVASLFLFVVVIPITKPQGTGHMDPSDNNTESRDAIALSLCALPDCTSECNDADHTPVSAVYKLFELRA</sequence>
<evidence type="ECO:0000256" key="5">
    <source>
        <dbReference type="SAM" id="Phobius"/>
    </source>
</evidence>
<comment type="subcellular location">
    <subcellularLocation>
        <location evidence="1">Membrane</location>
    </subcellularLocation>
</comment>
<dbReference type="InterPro" id="IPR017452">
    <property type="entry name" value="GPCR_Rhodpsn_7TM"/>
</dbReference>